<proteinExistence type="predicted"/>
<feature type="transmembrane region" description="Helical" evidence="8">
    <location>
        <begin position="217"/>
        <end position="241"/>
    </location>
</feature>
<feature type="transmembrane region" description="Helical" evidence="8">
    <location>
        <begin position="339"/>
        <end position="356"/>
    </location>
</feature>
<sequence length="433" mass="44774">MEWYTAFLLLAGGLVLAMASNIPVAFAFGIINIVAAYFLFGSVEALSFVVHASFSSVASIHLTAIPFFLLMGTIFVRTGLSSVVLDAVDRILSGVRASGCYVAIGSGALYGALMGASVASTAVMGATMVGDLRRRGYDNTLAMGPIIGSGTLANLIPPSLGAVLIGSLAGIPIADLLIAGVGPAIVVILLFCSYIAIKARRFTGVLAEVPATLRVRLGGVLLLLPMIVPVFFVTGVIYLGVATPTEASATGAFATFVVAAAYGRMNWRVFNESLMDALEIAAMIMLIVAGSKAYSQILAITGIAPGFAEFLAGVTSSPTVAVLIVLLIALVLGCFMDQTSVIFVTIPLVINAIQTLGVEPVWFGVLFSMIVGIGGITPPFGLNLFALKAVAPPDISMGEIYRICGPYVVLELLAVGVVLAFPGIVSVLVTAMR</sequence>
<evidence type="ECO:0000256" key="4">
    <source>
        <dbReference type="ARBA" id="ARBA00022692"/>
    </source>
</evidence>
<evidence type="ECO:0000259" key="9">
    <source>
        <dbReference type="Pfam" id="PF06808"/>
    </source>
</evidence>
<keyword evidence="11" id="KW-1185">Reference proteome</keyword>
<feature type="transmembrane region" description="Helical" evidence="8">
    <location>
        <begin position="67"/>
        <end position="88"/>
    </location>
</feature>
<evidence type="ECO:0000256" key="2">
    <source>
        <dbReference type="ARBA" id="ARBA00022475"/>
    </source>
</evidence>
<feature type="domain" description="TRAP C4-dicarboxylate transport system permease DctM subunit" evidence="9">
    <location>
        <begin position="13"/>
        <end position="423"/>
    </location>
</feature>
<evidence type="ECO:0000256" key="5">
    <source>
        <dbReference type="ARBA" id="ARBA00022989"/>
    </source>
</evidence>
<keyword evidence="7" id="KW-0813">Transport</keyword>
<feature type="transmembrane region" description="Helical" evidence="8">
    <location>
        <begin position="362"/>
        <end position="387"/>
    </location>
</feature>
<evidence type="ECO:0000256" key="1">
    <source>
        <dbReference type="ARBA" id="ARBA00004429"/>
    </source>
</evidence>
<feature type="transmembrane region" description="Helical" evidence="8">
    <location>
        <begin position="310"/>
        <end position="332"/>
    </location>
</feature>
<dbReference type="PIRSF" id="PIRSF006066">
    <property type="entry name" value="HI0050"/>
    <property type="match status" value="1"/>
</dbReference>
<keyword evidence="5 8" id="KW-1133">Transmembrane helix</keyword>
<keyword evidence="4 8" id="KW-0812">Transmembrane</keyword>
<feature type="transmembrane region" description="Helical" evidence="8">
    <location>
        <begin position="151"/>
        <end position="171"/>
    </location>
</feature>
<keyword evidence="3 7" id="KW-0997">Cell inner membrane</keyword>
<reference evidence="11" key="1">
    <citation type="submission" date="2017-10" db="EMBL/GenBank/DDBJ databases">
        <authorList>
            <person name="Kravchenko I.K."/>
            <person name="Grouzdev D.S."/>
        </authorList>
    </citation>
    <scope>NUCLEOTIDE SEQUENCE [LARGE SCALE GENOMIC DNA]</scope>
    <source>
        <strain evidence="11">B2</strain>
    </source>
</reference>
<dbReference type="OrthoDB" id="9790209at2"/>
<keyword evidence="2" id="KW-1003">Cell membrane</keyword>
<dbReference type="GO" id="GO:0005886">
    <property type="term" value="C:plasma membrane"/>
    <property type="evidence" value="ECO:0007669"/>
    <property type="project" value="UniProtKB-SubCell"/>
</dbReference>
<evidence type="ECO:0000256" key="6">
    <source>
        <dbReference type="ARBA" id="ARBA00023136"/>
    </source>
</evidence>
<evidence type="ECO:0000313" key="10">
    <source>
        <dbReference type="EMBL" id="PGH59003.1"/>
    </source>
</evidence>
<dbReference type="EMBL" id="PDKW01000037">
    <property type="protein sequence ID" value="PGH59003.1"/>
    <property type="molecule type" value="Genomic_DNA"/>
</dbReference>
<dbReference type="InterPro" id="IPR004681">
    <property type="entry name" value="TRAP_DctM"/>
</dbReference>
<accession>A0A2B8BN87</accession>
<feature type="transmembrane region" description="Helical" evidence="8">
    <location>
        <begin position="177"/>
        <end position="197"/>
    </location>
</feature>
<dbReference type="RefSeq" id="WP_098734995.1">
    <property type="nucleotide sequence ID" value="NZ_PDKW01000037.1"/>
</dbReference>
<keyword evidence="6 8" id="KW-0472">Membrane</keyword>
<protein>
    <recommendedName>
        <fullName evidence="9">TRAP C4-dicarboxylate transport system permease DctM subunit domain-containing protein</fullName>
    </recommendedName>
</protein>
<evidence type="ECO:0000313" key="11">
    <source>
        <dbReference type="Proteomes" id="UP000225379"/>
    </source>
</evidence>
<comment type="function">
    <text evidence="7">Part of the tripartite ATP-independent periplasmic (TRAP) transport system.</text>
</comment>
<dbReference type="PANTHER" id="PTHR33362">
    <property type="entry name" value="SIALIC ACID TRAP TRANSPORTER PERMEASE PROTEIN SIAT-RELATED"/>
    <property type="match status" value="1"/>
</dbReference>
<dbReference type="GO" id="GO:0022857">
    <property type="term" value="F:transmembrane transporter activity"/>
    <property type="evidence" value="ECO:0007669"/>
    <property type="project" value="UniProtKB-UniRule"/>
</dbReference>
<feature type="transmembrane region" description="Helical" evidence="8">
    <location>
        <begin position="37"/>
        <end position="60"/>
    </location>
</feature>
<dbReference type="AlphaFoldDB" id="A0A2B8BN87"/>
<feature type="transmembrane region" description="Helical" evidence="8">
    <location>
        <begin position="247"/>
        <end position="265"/>
    </location>
</feature>
<organism evidence="10 11">
    <name type="scientific">Azospirillum palustre</name>
    <dbReference type="NCBI Taxonomy" id="2044885"/>
    <lineage>
        <taxon>Bacteria</taxon>
        <taxon>Pseudomonadati</taxon>
        <taxon>Pseudomonadota</taxon>
        <taxon>Alphaproteobacteria</taxon>
        <taxon>Rhodospirillales</taxon>
        <taxon>Azospirillaceae</taxon>
        <taxon>Azospirillum</taxon>
    </lineage>
</organism>
<gene>
    <name evidence="10" type="ORF">CRT60_03170</name>
</gene>
<dbReference type="InterPro" id="IPR010656">
    <property type="entry name" value="DctM"/>
</dbReference>
<comment type="subcellular location">
    <subcellularLocation>
        <location evidence="1 7">Cell inner membrane</location>
        <topology evidence="1 7">Multi-pass membrane protein</topology>
    </subcellularLocation>
</comment>
<feature type="transmembrane region" description="Helical" evidence="8">
    <location>
        <begin position="408"/>
        <end position="432"/>
    </location>
</feature>
<feature type="transmembrane region" description="Helical" evidence="8">
    <location>
        <begin position="277"/>
        <end position="304"/>
    </location>
</feature>
<feature type="transmembrane region" description="Helical" evidence="8">
    <location>
        <begin position="108"/>
        <end position="130"/>
    </location>
</feature>
<dbReference type="Pfam" id="PF06808">
    <property type="entry name" value="DctM"/>
    <property type="match status" value="1"/>
</dbReference>
<evidence type="ECO:0000256" key="8">
    <source>
        <dbReference type="SAM" id="Phobius"/>
    </source>
</evidence>
<comment type="caution">
    <text evidence="10">The sequence shown here is derived from an EMBL/GenBank/DDBJ whole genome shotgun (WGS) entry which is preliminary data.</text>
</comment>
<name>A0A2B8BN87_9PROT</name>
<dbReference type="Proteomes" id="UP000225379">
    <property type="component" value="Unassembled WGS sequence"/>
</dbReference>
<dbReference type="PANTHER" id="PTHR33362:SF5">
    <property type="entry name" value="C4-DICARBOXYLATE TRAP TRANSPORTER LARGE PERMEASE PROTEIN DCTM"/>
    <property type="match status" value="1"/>
</dbReference>
<evidence type="ECO:0000256" key="3">
    <source>
        <dbReference type="ARBA" id="ARBA00022519"/>
    </source>
</evidence>
<evidence type="ECO:0000256" key="7">
    <source>
        <dbReference type="RuleBase" id="RU369079"/>
    </source>
</evidence>